<feature type="chain" id="PRO_5042949451" description="Receptor-like serine/threonine-protein kinase" evidence="16">
    <location>
        <begin position="25"/>
        <end position="823"/>
    </location>
</feature>
<feature type="domain" description="Protein kinase" evidence="17">
    <location>
        <begin position="505"/>
        <end position="791"/>
    </location>
</feature>
<dbReference type="GO" id="GO:0005886">
    <property type="term" value="C:plasma membrane"/>
    <property type="evidence" value="ECO:0007669"/>
    <property type="project" value="UniProtKB-SubCell"/>
</dbReference>
<dbReference type="InterPro" id="IPR001245">
    <property type="entry name" value="Ser-Thr/Tyr_kinase_cat_dom"/>
</dbReference>
<comment type="catalytic activity">
    <reaction evidence="12 13">
        <text>L-seryl-[protein] + ATP = O-phospho-L-seryl-[protein] + ADP + H(+)</text>
        <dbReference type="Rhea" id="RHEA:17989"/>
        <dbReference type="Rhea" id="RHEA-COMP:9863"/>
        <dbReference type="Rhea" id="RHEA-COMP:11604"/>
        <dbReference type="ChEBI" id="CHEBI:15378"/>
        <dbReference type="ChEBI" id="CHEBI:29999"/>
        <dbReference type="ChEBI" id="CHEBI:30616"/>
        <dbReference type="ChEBI" id="CHEBI:83421"/>
        <dbReference type="ChEBI" id="CHEBI:456216"/>
        <dbReference type="EC" id="2.7.11.1"/>
    </reaction>
</comment>
<keyword evidence="20" id="KW-1185">Reference proteome</keyword>
<comment type="caution">
    <text evidence="19">The sequence shown here is derived from an EMBL/GenBank/DDBJ whole genome shotgun (WGS) entry which is preliminary data.</text>
</comment>
<feature type="region of interest" description="Disordered" evidence="14">
    <location>
        <begin position="385"/>
        <end position="418"/>
    </location>
</feature>
<evidence type="ECO:0000256" key="6">
    <source>
        <dbReference type="ARBA" id="ARBA00022741"/>
    </source>
</evidence>
<evidence type="ECO:0000256" key="5">
    <source>
        <dbReference type="ARBA" id="ARBA00022729"/>
    </source>
</evidence>
<evidence type="ECO:0000259" key="18">
    <source>
        <dbReference type="PROSITE" id="PS50948"/>
    </source>
</evidence>
<evidence type="ECO:0000256" key="3">
    <source>
        <dbReference type="ARBA" id="ARBA00022527"/>
    </source>
</evidence>
<dbReference type="InterPro" id="IPR003609">
    <property type="entry name" value="Pan_app"/>
</dbReference>
<dbReference type="PROSITE" id="PS50948">
    <property type="entry name" value="PAN"/>
    <property type="match status" value="1"/>
</dbReference>
<dbReference type="Gene3D" id="1.10.510.10">
    <property type="entry name" value="Transferase(Phosphotransferase) domain 1"/>
    <property type="match status" value="1"/>
</dbReference>
<dbReference type="Pfam" id="PF07714">
    <property type="entry name" value="PK_Tyr_Ser-Thr"/>
    <property type="match status" value="1"/>
</dbReference>
<dbReference type="PANTHER" id="PTHR27002">
    <property type="entry name" value="RECEPTOR-LIKE SERINE/THREONINE-PROTEIN KINASE SD1-8"/>
    <property type="match status" value="1"/>
</dbReference>
<dbReference type="InterPro" id="IPR000719">
    <property type="entry name" value="Prot_kinase_dom"/>
</dbReference>
<dbReference type="PIRSF" id="PIRSF000641">
    <property type="entry name" value="SRK"/>
    <property type="match status" value="1"/>
</dbReference>
<evidence type="ECO:0000256" key="2">
    <source>
        <dbReference type="ARBA" id="ARBA00022475"/>
    </source>
</evidence>
<protein>
    <recommendedName>
        <fullName evidence="13">Receptor-like serine/threonine-protein kinase</fullName>
        <ecNumber evidence="13">2.7.11.1</ecNumber>
    </recommendedName>
</protein>
<accession>A0AAN7FL32</accession>
<dbReference type="Pfam" id="PF08276">
    <property type="entry name" value="PAN_2"/>
    <property type="match status" value="1"/>
</dbReference>
<dbReference type="GO" id="GO:0004674">
    <property type="term" value="F:protein serine/threonine kinase activity"/>
    <property type="evidence" value="ECO:0007669"/>
    <property type="project" value="UniProtKB-KW"/>
</dbReference>
<dbReference type="CDD" id="cd01098">
    <property type="entry name" value="PAN_AP_plant"/>
    <property type="match status" value="1"/>
</dbReference>
<evidence type="ECO:0000313" key="20">
    <source>
        <dbReference type="Proteomes" id="UP001324115"/>
    </source>
</evidence>
<gene>
    <name evidence="19" type="ORF">RGQ29_018444</name>
</gene>
<dbReference type="GO" id="GO:0005524">
    <property type="term" value="F:ATP binding"/>
    <property type="evidence" value="ECO:0007669"/>
    <property type="project" value="UniProtKB-KW"/>
</dbReference>
<dbReference type="InterPro" id="IPR001480">
    <property type="entry name" value="Bulb-type_lectin_dom"/>
</dbReference>
<keyword evidence="15" id="KW-0472">Membrane</keyword>
<evidence type="ECO:0000256" key="4">
    <source>
        <dbReference type="ARBA" id="ARBA00022679"/>
    </source>
</evidence>
<feature type="signal peptide" evidence="16">
    <location>
        <begin position="1"/>
        <end position="24"/>
    </location>
</feature>
<dbReference type="SUPFAM" id="SSF56112">
    <property type="entry name" value="Protein kinase-like (PK-like)"/>
    <property type="match status" value="1"/>
</dbReference>
<evidence type="ECO:0000256" key="16">
    <source>
        <dbReference type="SAM" id="SignalP"/>
    </source>
</evidence>
<evidence type="ECO:0000256" key="14">
    <source>
        <dbReference type="SAM" id="MobiDB-lite"/>
    </source>
</evidence>
<dbReference type="InterPro" id="IPR008271">
    <property type="entry name" value="Ser/Thr_kinase_AS"/>
</dbReference>
<keyword evidence="2" id="KW-1003">Cell membrane</keyword>
<feature type="domain" description="Apple" evidence="18">
    <location>
        <begin position="300"/>
        <end position="387"/>
    </location>
</feature>
<comment type="similarity">
    <text evidence="13">Belongs to the protein kinase superfamily. Ser/Thr protein kinase family.</text>
</comment>
<dbReference type="FunFam" id="3.30.200.20:FF:000195">
    <property type="entry name" value="G-type lectin S-receptor-like serine/threonine-protein kinase"/>
    <property type="match status" value="1"/>
</dbReference>
<feature type="compositionally biased region" description="Polar residues" evidence="14">
    <location>
        <begin position="387"/>
        <end position="418"/>
    </location>
</feature>
<proteinExistence type="inferred from homology"/>
<dbReference type="Gene3D" id="3.30.200.20">
    <property type="entry name" value="Phosphorylase Kinase, domain 1"/>
    <property type="match status" value="1"/>
</dbReference>
<feature type="transmembrane region" description="Helical" evidence="15">
    <location>
        <begin position="423"/>
        <end position="445"/>
    </location>
</feature>
<reference evidence="19 20" key="1">
    <citation type="journal article" date="2023" name="G3 (Bethesda)">
        <title>A haplotype-resolved chromosome-scale genome for Quercus rubra L. provides insights into the genetics of adaptive traits for red oak species.</title>
        <authorList>
            <person name="Kapoor B."/>
            <person name="Jenkins J."/>
            <person name="Schmutz J."/>
            <person name="Zhebentyayeva T."/>
            <person name="Kuelheim C."/>
            <person name="Coggeshall M."/>
            <person name="Heim C."/>
            <person name="Lasky J.R."/>
            <person name="Leites L."/>
            <person name="Islam-Faridi N."/>
            <person name="Romero-Severson J."/>
            <person name="DeLeo V.L."/>
            <person name="Lucas S.M."/>
            <person name="Lazic D."/>
            <person name="Gailing O."/>
            <person name="Carlson J."/>
            <person name="Staton M."/>
        </authorList>
    </citation>
    <scope>NUCLEOTIDE SEQUENCE [LARGE SCALE GENOMIC DNA]</scope>
    <source>
        <strain evidence="19">Pseudo-F2</strain>
    </source>
</reference>
<keyword evidence="10" id="KW-0325">Glycoprotein</keyword>
<keyword evidence="15" id="KW-1133">Transmembrane helix</keyword>
<dbReference type="InterPro" id="IPR024171">
    <property type="entry name" value="SRK-like_kinase"/>
</dbReference>
<keyword evidence="9" id="KW-1015">Disulfide bond</keyword>
<evidence type="ECO:0000256" key="10">
    <source>
        <dbReference type="ARBA" id="ARBA00023180"/>
    </source>
</evidence>
<comment type="catalytic activity">
    <reaction evidence="11 13">
        <text>L-threonyl-[protein] + ATP = O-phospho-L-threonyl-[protein] + ADP + H(+)</text>
        <dbReference type="Rhea" id="RHEA:46608"/>
        <dbReference type="Rhea" id="RHEA-COMP:11060"/>
        <dbReference type="Rhea" id="RHEA-COMP:11605"/>
        <dbReference type="ChEBI" id="CHEBI:15378"/>
        <dbReference type="ChEBI" id="CHEBI:30013"/>
        <dbReference type="ChEBI" id="CHEBI:30616"/>
        <dbReference type="ChEBI" id="CHEBI:61977"/>
        <dbReference type="ChEBI" id="CHEBI:456216"/>
        <dbReference type="EC" id="2.7.11.1"/>
    </reaction>
</comment>
<evidence type="ECO:0000256" key="13">
    <source>
        <dbReference type="PIRNR" id="PIRNR000641"/>
    </source>
</evidence>
<dbReference type="EMBL" id="JAXUIC010000004">
    <property type="protein sequence ID" value="KAK4594737.1"/>
    <property type="molecule type" value="Genomic_DNA"/>
</dbReference>
<keyword evidence="7 13" id="KW-0418">Kinase</keyword>
<dbReference type="PROSITE" id="PS00108">
    <property type="entry name" value="PROTEIN_KINASE_ST"/>
    <property type="match status" value="1"/>
</dbReference>
<dbReference type="InterPro" id="IPR036426">
    <property type="entry name" value="Bulb-type_lectin_dom_sf"/>
</dbReference>
<evidence type="ECO:0000256" key="8">
    <source>
        <dbReference type="ARBA" id="ARBA00022840"/>
    </source>
</evidence>
<dbReference type="Proteomes" id="UP001324115">
    <property type="component" value="Unassembled WGS sequence"/>
</dbReference>
<keyword evidence="4 13" id="KW-0808">Transferase</keyword>
<dbReference type="FunFam" id="1.10.510.10:FF:000060">
    <property type="entry name" value="G-type lectin S-receptor-like serine/threonine-protein kinase"/>
    <property type="match status" value="1"/>
</dbReference>
<keyword evidence="8 13" id="KW-0067">ATP-binding</keyword>
<evidence type="ECO:0000256" key="12">
    <source>
        <dbReference type="ARBA" id="ARBA00048679"/>
    </source>
</evidence>
<sequence length="823" mass="92791">MATHLTLLKFLFLLFFSSLGSSHAQYIKPGDTLISSFSLPLLDSPNGRFGLNFVRWSNYTYLGAFLSFPNNTGGYIWHLSQGIPSANDSDEFILENKDGALRIRRKGGIPITLCSSATNSTIATLLDSGNFVFNEVYSNGSTKRVLWQSFDNLADVLIPGMKLGVNHKTGQNWSLTSRLTWYIPNPGAFTLEWDPKGLELVIKHRGVVHWKSGILRDNQFENISPHLTSIYDFNVVSNGDEESFSLKYKNQSLPHTLWGLSPMGQLMEVPIKGAVFPIGADNCYGYNTEGGCQRWSQSDCRHNGDKVDLKSGSFTAIDYDHYLRYDSTPDTNLAISDCKVKCLNNCSCVAFYYLYENTTGCKFWTNISTFLADDSSSSERLYIITPEPSNSANPNNIKPEPSNSANPNNITPKPSQSGKSKRIWIGIVIAIAFVTFSCIMCYCCLLPKRKVVLQGHNETTNEKELCNSMISNRFDDVNEFPNDGKNGSDITIFSYECIKVATNNFSLENKLGEGGFGPVYMGKLLTSQQIAIKRLSRNSGQGIIEFKNELILISKLQHMNLVKLLGCCIFGEERMLVYEYMPNKSLDYFLFDSNQRRLLDWKKRFNIIEGIAQGLIYLHKYSRLKVIHRDLKASNILLDESMNPKISDFGMARIFKQNEVEANTNRIVGTYGYMSPEYAMEGVFSIKSDVYSFGVLMLEIVCGRKNNSFYDDEHALNLVGYAWDLWQEGKGLELVDPTIRESCVEYQVLRCIHVSLLCVEDGAIDRPTMLDMLSMLTNESTQLPLPKKPAFSIRRKSIVANIPNKEPEVYTVNDLSITDMDPR</sequence>
<evidence type="ECO:0000256" key="9">
    <source>
        <dbReference type="ARBA" id="ARBA00023157"/>
    </source>
</evidence>
<dbReference type="AlphaFoldDB" id="A0AAN7FL32"/>
<evidence type="ECO:0000256" key="11">
    <source>
        <dbReference type="ARBA" id="ARBA00047899"/>
    </source>
</evidence>
<evidence type="ECO:0000256" key="7">
    <source>
        <dbReference type="ARBA" id="ARBA00022777"/>
    </source>
</evidence>
<evidence type="ECO:0000256" key="1">
    <source>
        <dbReference type="ARBA" id="ARBA00004251"/>
    </source>
</evidence>
<keyword evidence="3 13" id="KW-0723">Serine/threonine-protein kinase</keyword>
<dbReference type="EC" id="2.7.11.1" evidence="13"/>
<keyword evidence="15" id="KW-0812">Transmembrane</keyword>
<evidence type="ECO:0000313" key="19">
    <source>
        <dbReference type="EMBL" id="KAK4594737.1"/>
    </source>
</evidence>
<dbReference type="Pfam" id="PF01453">
    <property type="entry name" value="B_lectin"/>
    <property type="match status" value="1"/>
</dbReference>
<dbReference type="PANTHER" id="PTHR27002:SF1087">
    <property type="entry name" value="PROTEIN KINASE DOMAIN-CONTAINING PROTEIN"/>
    <property type="match status" value="1"/>
</dbReference>
<keyword evidence="5 16" id="KW-0732">Signal</keyword>
<name>A0AAN7FL32_QUERU</name>
<keyword evidence="6 13" id="KW-0547">Nucleotide-binding</keyword>
<evidence type="ECO:0000259" key="17">
    <source>
        <dbReference type="PROSITE" id="PS50011"/>
    </source>
</evidence>
<dbReference type="SMART" id="SM00220">
    <property type="entry name" value="S_TKc"/>
    <property type="match status" value="1"/>
</dbReference>
<comment type="subcellular location">
    <subcellularLocation>
        <location evidence="1">Cell membrane</location>
        <topology evidence="1">Single-pass type I membrane protein</topology>
    </subcellularLocation>
</comment>
<dbReference type="PROSITE" id="PS50011">
    <property type="entry name" value="PROTEIN_KINASE_DOM"/>
    <property type="match status" value="1"/>
</dbReference>
<evidence type="ECO:0000256" key="15">
    <source>
        <dbReference type="SAM" id="Phobius"/>
    </source>
</evidence>
<organism evidence="19 20">
    <name type="scientific">Quercus rubra</name>
    <name type="common">Northern red oak</name>
    <name type="synonym">Quercus borealis</name>
    <dbReference type="NCBI Taxonomy" id="3512"/>
    <lineage>
        <taxon>Eukaryota</taxon>
        <taxon>Viridiplantae</taxon>
        <taxon>Streptophyta</taxon>
        <taxon>Embryophyta</taxon>
        <taxon>Tracheophyta</taxon>
        <taxon>Spermatophyta</taxon>
        <taxon>Magnoliopsida</taxon>
        <taxon>eudicotyledons</taxon>
        <taxon>Gunneridae</taxon>
        <taxon>Pentapetalae</taxon>
        <taxon>rosids</taxon>
        <taxon>fabids</taxon>
        <taxon>Fagales</taxon>
        <taxon>Fagaceae</taxon>
        <taxon>Quercus</taxon>
    </lineage>
</organism>
<dbReference type="SUPFAM" id="SSF51110">
    <property type="entry name" value="alpha-D-mannose-specific plant lectins"/>
    <property type="match status" value="1"/>
</dbReference>
<dbReference type="InterPro" id="IPR011009">
    <property type="entry name" value="Kinase-like_dom_sf"/>
</dbReference>